<organism evidence="1 2">
    <name type="scientific">Demequina activiva</name>
    <dbReference type="NCBI Taxonomy" id="1582364"/>
    <lineage>
        <taxon>Bacteria</taxon>
        <taxon>Bacillati</taxon>
        <taxon>Actinomycetota</taxon>
        <taxon>Actinomycetes</taxon>
        <taxon>Micrococcales</taxon>
        <taxon>Demequinaceae</taxon>
        <taxon>Demequina</taxon>
    </lineage>
</organism>
<dbReference type="EMBL" id="BONR01000001">
    <property type="protein sequence ID" value="GIG53313.1"/>
    <property type="molecule type" value="Genomic_DNA"/>
</dbReference>
<sequence>MFPGLTPEMCETAWSIIQPAIRKAADEGVTNGHVGTLIVLDPVNPDPQAPLFTAHVGEPDPQFLTNVEGKVAVTLRTGMDSSRVRQDFPHLYREGDIKYPGAIIREGLIVSFSGVQGEFDEMICEWMVAALRALGRNRFSRPGGADEAPGAYL</sequence>
<dbReference type="RefSeq" id="WP_203652796.1">
    <property type="nucleotide sequence ID" value="NZ_BONR01000001.1"/>
</dbReference>
<proteinExistence type="predicted"/>
<dbReference type="AlphaFoldDB" id="A0A919Q2W9"/>
<name>A0A919Q2W9_9MICO</name>
<accession>A0A919Q2W9</accession>
<dbReference type="Proteomes" id="UP000652354">
    <property type="component" value="Unassembled WGS sequence"/>
</dbReference>
<protein>
    <submittedName>
        <fullName evidence="1">Uncharacterized protein</fullName>
    </submittedName>
</protein>
<keyword evidence="2" id="KW-1185">Reference proteome</keyword>
<evidence type="ECO:0000313" key="1">
    <source>
        <dbReference type="EMBL" id="GIG53313.1"/>
    </source>
</evidence>
<reference evidence="1" key="1">
    <citation type="submission" date="2021-01" db="EMBL/GenBank/DDBJ databases">
        <title>Whole genome shotgun sequence of Demequina activiva NBRC 110675.</title>
        <authorList>
            <person name="Komaki H."/>
            <person name="Tamura T."/>
        </authorList>
    </citation>
    <scope>NUCLEOTIDE SEQUENCE</scope>
    <source>
        <strain evidence="1">NBRC 110675</strain>
    </source>
</reference>
<comment type="caution">
    <text evidence="1">The sequence shown here is derived from an EMBL/GenBank/DDBJ whole genome shotgun (WGS) entry which is preliminary data.</text>
</comment>
<gene>
    <name evidence="1" type="ORF">Dac01nite_00650</name>
</gene>
<evidence type="ECO:0000313" key="2">
    <source>
        <dbReference type="Proteomes" id="UP000652354"/>
    </source>
</evidence>